<protein>
    <submittedName>
        <fullName evidence="1">Uncharacterized protein</fullName>
    </submittedName>
</protein>
<keyword evidence="2" id="KW-1185">Reference proteome</keyword>
<name>A0ABU0FHB6_9HYPH</name>
<dbReference type="EMBL" id="JAUSVK010000001">
    <property type="protein sequence ID" value="MDQ0393509.1"/>
    <property type="molecule type" value="Genomic_DNA"/>
</dbReference>
<reference evidence="1 2" key="1">
    <citation type="submission" date="2023-07" db="EMBL/GenBank/DDBJ databases">
        <title>Genomic Encyclopedia of Type Strains, Phase IV (KMG-IV): sequencing the most valuable type-strain genomes for metagenomic binning, comparative biology and taxonomic classification.</title>
        <authorList>
            <person name="Goeker M."/>
        </authorList>
    </citation>
    <scope>NUCLEOTIDE SEQUENCE [LARGE SCALE GENOMIC DNA]</scope>
    <source>
        <strain evidence="1 2">DSM 5896</strain>
    </source>
</reference>
<organism evidence="1 2">
    <name type="scientific">Labrys monachus</name>
    <dbReference type="NCBI Taxonomy" id="217067"/>
    <lineage>
        <taxon>Bacteria</taxon>
        <taxon>Pseudomonadati</taxon>
        <taxon>Pseudomonadota</taxon>
        <taxon>Alphaproteobacteria</taxon>
        <taxon>Hyphomicrobiales</taxon>
        <taxon>Xanthobacteraceae</taxon>
        <taxon>Labrys</taxon>
    </lineage>
</organism>
<dbReference type="RefSeq" id="WP_307428939.1">
    <property type="nucleotide sequence ID" value="NZ_JAUSVK010000001.1"/>
</dbReference>
<evidence type="ECO:0000313" key="1">
    <source>
        <dbReference type="EMBL" id="MDQ0393509.1"/>
    </source>
</evidence>
<proteinExistence type="predicted"/>
<accession>A0ABU0FHB6</accession>
<comment type="caution">
    <text evidence="1">The sequence shown here is derived from an EMBL/GenBank/DDBJ whole genome shotgun (WGS) entry which is preliminary data.</text>
</comment>
<sequence length="43" mass="4310">MFAAQAAAVLTFTALSMPGMIMTLAALGGLMFCNAPGLATYVA</sequence>
<evidence type="ECO:0000313" key="2">
    <source>
        <dbReference type="Proteomes" id="UP001237448"/>
    </source>
</evidence>
<gene>
    <name evidence="1" type="ORF">J3R73_003301</name>
</gene>
<dbReference type="Proteomes" id="UP001237448">
    <property type="component" value="Unassembled WGS sequence"/>
</dbReference>